<dbReference type="InterPro" id="IPR047088">
    <property type="entry name" value="ORC5_C"/>
</dbReference>
<proteinExistence type="predicted"/>
<dbReference type="Proteomes" id="UP001345013">
    <property type="component" value="Unassembled WGS sequence"/>
</dbReference>
<feature type="region of interest" description="Disordered" evidence="4">
    <location>
        <begin position="221"/>
        <end position="248"/>
    </location>
</feature>
<dbReference type="Pfam" id="PF21639">
    <property type="entry name" value="ORC5_lid"/>
    <property type="match status" value="1"/>
</dbReference>
<gene>
    <name evidence="7" type="ORF">LTR24_002696</name>
</gene>
<reference evidence="7 8" key="1">
    <citation type="submission" date="2023-08" db="EMBL/GenBank/DDBJ databases">
        <title>Black Yeasts Isolated from many extreme environments.</title>
        <authorList>
            <person name="Coleine C."/>
            <person name="Stajich J.E."/>
            <person name="Selbmann L."/>
        </authorList>
    </citation>
    <scope>NUCLEOTIDE SEQUENCE [LARGE SCALE GENOMIC DNA]</scope>
    <source>
        <strain evidence="7 8">CCFEE 5885</strain>
    </source>
</reference>
<evidence type="ECO:0008006" key="9">
    <source>
        <dbReference type="Google" id="ProtNLM"/>
    </source>
</evidence>
<dbReference type="PANTHER" id="PTHR12705:SF0">
    <property type="entry name" value="ORIGIN RECOGNITION COMPLEX SUBUNIT 5"/>
    <property type="match status" value="1"/>
</dbReference>
<evidence type="ECO:0000256" key="4">
    <source>
        <dbReference type="SAM" id="MobiDB-lite"/>
    </source>
</evidence>
<feature type="compositionally biased region" description="Polar residues" evidence="4">
    <location>
        <begin position="235"/>
        <end position="244"/>
    </location>
</feature>
<keyword evidence="2" id="KW-0235">DNA replication</keyword>
<evidence type="ECO:0000259" key="5">
    <source>
        <dbReference type="Pfam" id="PF14630"/>
    </source>
</evidence>
<accession>A0ABR0KHA2</accession>
<sequence length="460" mass="51592">MRKEDQVDRYDRLDSINALGSSLKRLLQHRKEKEKLVVIIVGADQQRGATPTLFPALARLGDLIPCLSLILTSSSPRPLVLHKAGVPYIHFPPYKRNEAIQILLRQPPPLLPNPLPDYSPRDKDDQIRTVYAQFATVVYDTLIAPTTDSLTKYRHTCEKLWPRFIWPLISSDQGDQSWSFARLLSKNRILFQADGERALQDRLIPTSTQPSTFADLIAQKTRQDPTDPAQPQPPLSLSTSENPTPEQPSLLAYLPTILLLASYLASHTHPRHDIVLFSRLSTASSTNRRKKKYLARSRAGGISKNPTPTKKSRAGEAFDDDGEADGPRSLSKKRTRTPAKDPGDASATASKTPAPKKERADRSMRAILEKTSHIARPFTLERAIAIVRAIHPDGIRDRTGIADTVYVQLGALERLRVVVRAAREEKGDIMEEQWRCVVGREWVVEAGRRWGVGIEGWEVE</sequence>
<evidence type="ECO:0000256" key="1">
    <source>
        <dbReference type="ARBA" id="ARBA00004123"/>
    </source>
</evidence>
<dbReference type="InterPro" id="IPR020796">
    <property type="entry name" value="ORC5"/>
</dbReference>
<dbReference type="PANTHER" id="PTHR12705">
    <property type="entry name" value="ORIGIN RECOGNITION COMPLEX SUBUNIT 5"/>
    <property type="match status" value="1"/>
</dbReference>
<evidence type="ECO:0000313" key="7">
    <source>
        <dbReference type="EMBL" id="KAK5096290.1"/>
    </source>
</evidence>
<comment type="caution">
    <text evidence="7">The sequence shown here is derived from an EMBL/GenBank/DDBJ whole genome shotgun (WGS) entry which is preliminary data.</text>
</comment>
<dbReference type="Pfam" id="PF14630">
    <property type="entry name" value="ORC5_C"/>
    <property type="match status" value="1"/>
</dbReference>
<dbReference type="EMBL" id="JAVRRG010000023">
    <property type="protein sequence ID" value="KAK5096290.1"/>
    <property type="molecule type" value="Genomic_DNA"/>
</dbReference>
<keyword evidence="3" id="KW-0539">Nucleus</keyword>
<organism evidence="7 8">
    <name type="scientific">Lithohypha guttulata</name>
    <dbReference type="NCBI Taxonomy" id="1690604"/>
    <lineage>
        <taxon>Eukaryota</taxon>
        <taxon>Fungi</taxon>
        <taxon>Dikarya</taxon>
        <taxon>Ascomycota</taxon>
        <taxon>Pezizomycotina</taxon>
        <taxon>Eurotiomycetes</taxon>
        <taxon>Chaetothyriomycetidae</taxon>
        <taxon>Chaetothyriales</taxon>
        <taxon>Trichomeriaceae</taxon>
        <taxon>Lithohypha</taxon>
    </lineage>
</organism>
<dbReference type="InterPro" id="IPR048866">
    <property type="entry name" value="ORC5_lid"/>
</dbReference>
<feature type="region of interest" description="Disordered" evidence="4">
    <location>
        <begin position="286"/>
        <end position="361"/>
    </location>
</feature>
<evidence type="ECO:0000313" key="8">
    <source>
        <dbReference type="Proteomes" id="UP001345013"/>
    </source>
</evidence>
<protein>
    <recommendedName>
        <fullName evidence="9">Origin recognition complex subunit 5</fullName>
    </recommendedName>
</protein>
<feature type="domain" description="Origin recognition complex subunit 5 C-terminal" evidence="5">
    <location>
        <begin position="251"/>
        <end position="457"/>
    </location>
</feature>
<evidence type="ECO:0000256" key="3">
    <source>
        <dbReference type="ARBA" id="ARBA00023242"/>
    </source>
</evidence>
<evidence type="ECO:0000256" key="2">
    <source>
        <dbReference type="ARBA" id="ARBA00022705"/>
    </source>
</evidence>
<evidence type="ECO:0000259" key="6">
    <source>
        <dbReference type="Pfam" id="PF21639"/>
    </source>
</evidence>
<keyword evidence="8" id="KW-1185">Reference proteome</keyword>
<feature type="domain" description="ORC5 lid" evidence="6">
    <location>
        <begin position="131"/>
        <end position="192"/>
    </location>
</feature>
<comment type="subcellular location">
    <subcellularLocation>
        <location evidence="1">Nucleus</location>
    </subcellularLocation>
</comment>
<name>A0ABR0KHA2_9EURO</name>